<dbReference type="HOGENOM" id="CLU_1629458_0_0_1"/>
<feature type="compositionally biased region" description="Basic residues" evidence="1">
    <location>
        <begin position="140"/>
        <end position="153"/>
    </location>
</feature>
<evidence type="ECO:0000256" key="1">
    <source>
        <dbReference type="SAM" id="MobiDB-lite"/>
    </source>
</evidence>
<reference evidence="2 3" key="1">
    <citation type="submission" date="2012-08" db="EMBL/GenBank/DDBJ databases">
        <title>Oryza genome evolution.</title>
        <authorList>
            <person name="Wing R.A."/>
        </authorList>
    </citation>
    <scope>NUCLEOTIDE SEQUENCE</scope>
</reference>
<name>A0A0D9WFR6_9ORYZ</name>
<dbReference type="Proteomes" id="UP000032180">
    <property type="component" value="Chromosome 5"/>
</dbReference>
<proteinExistence type="predicted"/>
<feature type="region of interest" description="Disordered" evidence="1">
    <location>
        <begin position="125"/>
        <end position="163"/>
    </location>
</feature>
<protein>
    <submittedName>
        <fullName evidence="2">Uncharacterized protein</fullName>
    </submittedName>
</protein>
<dbReference type="EnsemblPlants" id="LPERR05G10990.1">
    <property type="protein sequence ID" value="LPERR05G10990.1"/>
    <property type="gene ID" value="LPERR05G10990"/>
</dbReference>
<organism evidence="2 3">
    <name type="scientific">Leersia perrieri</name>
    <dbReference type="NCBI Taxonomy" id="77586"/>
    <lineage>
        <taxon>Eukaryota</taxon>
        <taxon>Viridiplantae</taxon>
        <taxon>Streptophyta</taxon>
        <taxon>Embryophyta</taxon>
        <taxon>Tracheophyta</taxon>
        <taxon>Spermatophyta</taxon>
        <taxon>Magnoliopsida</taxon>
        <taxon>Liliopsida</taxon>
        <taxon>Poales</taxon>
        <taxon>Poaceae</taxon>
        <taxon>BOP clade</taxon>
        <taxon>Oryzoideae</taxon>
        <taxon>Oryzeae</taxon>
        <taxon>Oryzinae</taxon>
        <taxon>Leersia</taxon>
    </lineage>
</organism>
<evidence type="ECO:0000313" key="2">
    <source>
        <dbReference type="EnsemblPlants" id="LPERR05G10990.1"/>
    </source>
</evidence>
<sequence>MTKTLTRSWSRVVLDELNRDPDLPSPMDEPNLDSACFIGRYNDDRRVRRRQAGVPRPGCRSEPHGYAALIDPSTGTGELYIAGAQVSAMPDHHLDHTHAASTTWTKLDPTRNRVPHVQAVLTEQLASPSDLSIADASSGRRPRPPPPPKRRRSASGQIEARRG</sequence>
<dbReference type="AlphaFoldDB" id="A0A0D9WFR6"/>
<evidence type="ECO:0000313" key="3">
    <source>
        <dbReference type="Proteomes" id="UP000032180"/>
    </source>
</evidence>
<dbReference type="Gramene" id="LPERR05G10990.1">
    <property type="protein sequence ID" value="LPERR05G10990.1"/>
    <property type="gene ID" value="LPERR05G10990"/>
</dbReference>
<reference evidence="3" key="2">
    <citation type="submission" date="2013-12" db="EMBL/GenBank/DDBJ databases">
        <authorList>
            <person name="Yu Y."/>
            <person name="Lee S."/>
            <person name="de Baynast K."/>
            <person name="Wissotski M."/>
            <person name="Liu L."/>
            <person name="Talag J."/>
            <person name="Goicoechea J."/>
            <person name="Angelova A."/>
            <person name="Jetty R."/>
            <person name="Kudrna D."/>
            <person name="Golser W."/>
            <person name="Rivera L."/>
            <person name="Zhang J."/>
            <person name="Wing R."/>
        </authorList>
    </citation>
    <scope>NUCLEOTIDE SEQUENCE</scope>
</reference>
<keyword evidence="3" id="KW-1185">Reference proteome</keyword>
<accession>A0A0D9WFR6</accession>
<reference evidence="2" key="3">
    <citation type="submission" date="2015-04" db="UniProtKB">
        <authorList>
            <consortium name="EnsemblPlants"/>
        </authorList>
    </citation>
    <scope>IDENTIFICATION</scope>
</reference>